<reference evidence="1" key="1">
    <citation type="submission" date="2021-01" db="EMBL/GenBank/DDBJ databases">
        <authorList>
            <person name="Lovell J.T."/>
            <person name="Bentley N."/>
            <person name="Bhattarai G."/>
            <person name="Jenkins J.W."/>
            <person name="Sreedasyam A."/>
            <person name="Alarcon Y."/>
            <person name="Bock C."/>
            <person name="Boston L."/>
            <person name="Carlson J."/>
            <person name="Cervantes K."/>
            <person name="Clermont K."/>
            <person name="Krom N."/>
            <person name="Kubenka K."/>
            <person name="Mamidi S."/>
            <person name="Mattison C."/>
            <person name="Monteros M."/>
            <person name="Pisani C."/>
            <person name="Plott C."/>
            <person name="Rajasekar S."/>
            <person name="Rhein H.S."/>
            <person name="Rohla C."/>
            <person name="Song M."/>
            <person name="Hilaire R.S."/>
            <person name="Shu S."/>
            <person name="Wells L."/>
            <person name="Wang X."/>
            <person name="Webber J."/>
            <person name="Heerema R.J."/>
            <person name="Klein P."/>
            <person name="Conner P."/>
            <person name="Grauke L."/>
            <person name="Grimwood J."/>
            <person name="Schmutz J."/>
            <person name="Randall J.J."/>
        </authorList>
    </citation>
    <scope>NUCLEOTIDE SEQUENCE</scope>
    <source>
        <tissue evidence="1">Leaf</tissue>
    </source>
</reference>
<proteinExistence type="predicted"/>
<dbReference type="Proteomes" id="UP000811246">
    <property type="component" value="Chromosome 5"/>
</dbReference>
<protein>
    <submittedName>
        <fullName evidence="1">Uncharacterized protein</fullName>
    </submittedName>
</protein>
<sequence>MEEHESLPMHSFSNTQNLISFLPQRSLIVLLHLPILHLQLKHLLAKILIKTKQLVTKLDRNVELLDFTEKLEAACVGAMQSGK</sequence>
<gene>
    <name evidence="1" type="ORF">I3842_05G171700</name>
</gene>
<evidence type="ECO:0000313" key="1">
    <source>
        <dbReference type="EMBL" id="KAG6713796.1"/>
    </source>
</evidence>
<dbReference type="EMBL" id="CM031829">
    <property type="protein sequence ID" value="KAG6713797.1"/>
    <property type="molecule type" value="Genomic_DNA"/>
</dbReference>
<dbReference type="AlphaFoldDB" id="A0A922JME5"/>
<evidence type="ECO:0000313" key="2">
    <source>
        <dbReference type="Proteomes" id="UP000811246"/>
    </source>
</evidence>
<comment type="caution">
    <text evidence="1">The sequence shown here is derived from an EMBL/GenBank/DDBJ whole genome shotgun (WGS) entry which is preliminary data.</text>
</comment>
<dbReference type="EMBL" id="CM031829">
    <property type="protein sequence ID" value="KAG6713796.1"/>
    <property type="molecule type" value="Genomic_DNA"/>
</dbReference>
<accession>A0A922JME5</accession>
<organism evidence="1 2">
    <name type="scientific">Carya illinoinensis</name>
    <name type="common">Pecan</name>
    <dbReference type="NCBI Taxonomy" id="32201"/>
    <lineage>
        <taxon>Eukaryota</taxon>
        <taxon>Viridiplantae</taxon>
        <taxon>Streptophyta</taxon>
        <taxon>Embryophyta</taxon>
        <taxon>Tracheophyta</taxon>
        <taxon>Spermatophyta</taxon>
        <taxon>Magnoliopsida</taxon>
        <taxon>eudicotyledons</taxon>
        <taxon>Gunneridae</taxon>
        <taxon>Pentapetalae</taxon>
        <taxon>rosids</taxon>
        <taxon>fabids</taxon>
        <taxon>Fagales</taxon>
        <taxon>Juglandaceae</taxon>
        <taxon>Carya</taxon>
    </lineage>
</organism>
<name>A0A922JME5_CARIL</name>